<dbReference type="InterPro" id="IPR041033">
    <property type="entry name" value="SpaA_PFL_dom_1"/>
</dbReference>
<comment type="caution">
    <text evidence="11">The sequence shown here is derived from an EMBL/GenBank/DDBJ whole genome shotgun (WGS) entry which is preliminary data.</text>
</comment>
<keyword evidence="7" id="KW-0472">Membrane</keyword>
<gene>
    <name evidence="11" type="ORF">ACFQ5D_05400</name>
</gene>
<evidence type="ECO:0000256" key="6">
    <source>
        <dbReference type="SAM" id="MobiDB-lite"/>
    </source>
</evidence>
<feature type="transmembrane region" description="Helical" evidence="7">
    <location>
        <begin position="1167"/>
        <end position="1184"/>
    </location>
</feature>
<keyword evidence="11" id="KW-0176">Collagen</keyword>
<feature type="domain" description="Collagen binding" evidence="8">
    <location>
        <begin position="642"/>
        <end position="762"/>
    </location>
</feature>
<dbReference type="SUPFAM" id="SSF49401">
    <property type="entry name" value="Bacterial adhesins"/>
    <property type="match status" value="6"/>
</dbReference>
<evidence type="ECO:0000259" key="8">
    <source>
        <dbReference type="Pfam" id="PF05737"/>
    </source>
</evidence>
<keyword evidence="3" id="KW-0964">Secreted</keyword>
<evidence type="ECO:0000256" key="5">
    <source>
        <dbReference type="ARBA" id="ARBA00023088"/>
    </source>
</evidence>
<feature type="domain" description="SDR-like Ig" evidence="10">
    <location>
        <begin position="113"/>
        <end position="206"/>
    </location>
</feature>
<dbReference type="Proteomes" id="UP001597340">
    <property type="component" value="Unassembled WGS sequence"/>
</dbReference>
<accession>A0ABW4D9Y9</accession>
<dbReference type="SUPFAM" id="SSF49478">
    <property type="entry name" value="Cna protein B-type domain"/>
    <property type="match status" value="1"/>
</dbReference>
<feature type="region of interest" description="Disordered" evidence="6">
    <location>
        <begin position="33"/>
        <end position="76"/>
    </location>
</feature>
<protein>
    <submittedName>
        <fullName evidence="11">Collagen binding domain-containing protein</fullName>
    </submittedName>
</protein>
<dbReference type="Gene3D" id="2.60.40.10">
    <property type="entry name" value="Immunoglobulins"/>
    <property type="match status" value="1"/>
</dbReference>
<dbReference type="InterPro" id="IPR041171">
    <property type="entry name" value="SDR_Ig"/>
</dbReference>
<dbReference type="Gene3D" id="2.60.40.1280">
    <property type="match status" value="1"/>
</dbReference>
<evidence type="ECO:0000256" key="7">
    <source>
        <dbReference type="SAM" id="Phobius"/>
    </source>
</evidence>
<keyword evidence="7" id="KW-0812">Transmembrane</keyword>
<dbReference type="Gene3D" id="2.60.40.740">
    <property type="match status" value="5"/>
</dbReference>
<feature type="compositionally biased region" description="Low complexity" evidence="6">
    <location>
        <begin position="63"/>
        <end position="76"/>
    </location>
</feature>
<keyword evidence="2" id="KW-0134">Cell wall</keyword>
<proteinExistence type="predicted"/>
<feature type="compositionally biased region" description="Pro residues" evidence="6">
    <location>
        <begin position="1093"/>
        <end position="1103"/>
    </location>
</feature>
<keyword evidence="5" id="KW-0572">Peptidoglycan-anchor</keyword>
<evidence type="ECO:0000259" key="10">
    <source>
        <dbReference type="Pfam" id="PF17961"/>
    </source>
</evidence>
<evidence type="ECO:0000256" key="4">
    <source>
        <dbReference type="ARBA" id="ARBA00022729"/>
    </source>
</evidence>
<comment type="subcellular location">
    <subcellularLocation>
        <location evidence="1">Secreted</location>
        <location evidence="1">Cell wall</location>
        <topology evidence="1">Peptidoglycan-anchor</topology>
    </subcellularLocation>
</comment>
<dbReference type="InterPro" id="IPR008966">
    <property type="entry name" value="Adhesion_dom_sf"/>
</dbReference>
<evidence type="ECO:0000256" key="1">
    <source>
        <dbReference type="ARBA" id="ARBA00004168"/>
    </source>
</evidence>
<dbReference type="InterPro" id="IPR011252">
    <property type="entry name" value="Fibrogen-bd_dom1"/>
</dbReference>
<dbReference type="InterPro" id="IPR013783">
    <property type="entry name" value="Ig-like_fold"/>
</dbReference>
<organism evidence="11 12">
    <name type="scientific">Paenibacillus farraposensis</name>
    <dbReference type="NCBI Taxonomy" id="2807095"/>
    <lineage>
        <taxon>Bacteria</taxon>
        <taxon>Bacillati</taxon>
        <taxon>Bacillota</taxon>
        <taxon>Bacilli</taxon>
        <taxon>Bacillales</taxon>
        <taxon>Paenibacillaceae</taxon>
        <taxon>Paenibacillus</taxon>
    </lineage>
</organism>
<evidence type="ECO:0000313" key="12">
    <source>
        <dbReference type="Proteomes" id="UP001597340"/>
    </source>
</evidence>
<feature type="domain" description="SpaA-like prealbumin fold" evidence="9">
    <location>
        <begin position="934"/>
        <end position="1009"/>
    </location>
</feature>
<evidence type="ECO:0000256" key="3">
    <source>
        <dbReference type="ARBA" id="ARBA00022525"/>
    </source>
</evidence>
<keyword evidence="4" id="KW-0732">Signal</keyword>
<dbReference type="Pfam" id="PF17802">
    <property type="entry name" value="SpaA"/>
    <property type="match status" value="1"/>
</dbReference>
<feature type="transmembrane region" description="Helical" evidence="7">
    <location>
        <begin position="7"/>
        <end position="27"/>
    </location>
</feature>
<dbReference type="NCBIfam" id="TIGR01167">
    <property type="entry name" value="LPXTG_anchor"/>
    <property type="match status" value="1"/>
</dbReference>
<evidence type="ECO:0000313" key="11">
    <source>
        <dbReference type="EMBL" id="MFD1460887.1"/>
    </source>
</evidence>
<name>A0ABW4D9Y9_9BACL</name>
<dbReference type="Pfam" id="PF17961">
    <property type="entry name" value="Big_8"/>
    <property type="match status" value="1"/>
</dbReference>
<evidence type="ECO:0000259" key="9">
    <source>
        <dbReference type="Pfam" id="PF17802"/>
    </source>
</evidence>
<dbReference type="Pfam" id="PF05737">
    <property type="entry name" value="Collagen_bind"/>
    <property type="match status" value="5"/>
</dbReference>
<feature type="domain" description="Collagen binding" evidence="8">
    <location>
        <begin position="786"/>
        <end position="909"/>
    </location>
</feature>
<sequence length="1192" mass="132213">MGTKLNVVIIALLLIIQSFFGAILAYADTSAPELPQSTVGDPAHTTTDDVYDAPNPEPPIEAPPSAADPVVQAAASAESQAESASQSILTKLILTDEAGRVIDAVYSPDSQLDIGSAIQLGYEWELPDNTYKAGDTFAFHLPEQFVIYTDISSPLVTTDGTAGHFTVDRQGKVVVTFSQYVENHSNVRGKLQIKTEFTKETVKGSTEIIIAVPIKGGVQTVIVHVKPQSGPTLSKHGKVNGVRQIDWTIDANTQLNSIKRAYITDLTPSGLELIKDSTRLYHLQVNIDGSTVVRDPVNTSKYVIETDQSGWVIRFQDDSMNTAYQIQYSTRITGNESRFSNTATLSGDGMKNISATANVQVEQGEFLSKKVEKYDHATQTISWAIRYNFGEKKIPEVKALLIDYFNKTQKLLSGSLKVFKGNTLEELPAWAYTVTPVDDPDRNGFKLQFNFDVDSAYTIRYQTQPRDRVYQNEKITNTVTSDGTERDVSTEITSGVMTKVYDTPNYNTKVIPWVVTINTDLYTMENIVIRDIFPNGGLALLPDTLKIQSVDGTIELHRPADYELVPLSHDYKQGFTLIFHKTIQRAYTIKYSTTYNNDWKTDPSKPEFRNKSIIDYQYENGDTGSYEAECPIWPDFMTQRNGAKQGSYNASSKLITWDIKANYNRKALDHAEVRDPLLQGQKLVPRSVKVYDMTLLGWWDGVQKGDEIPADQYTVVPPSKQNGQELRIQFKQKIQTPYWITFQTSLEGELIEKEIHNKALLLDGQKTVSAWTAQVTVPHGGEYVSKAGAQNGNKIDWSIRINEGQSHVSNAKIIDQPSSNQILVEDSFHVYSTIIAANGNTSKGAELIRDQDYRLSINTDAQGRQTFELTFAKDISSAFILEYQSFINAEDKAKVSNKVSFEGDRLTTELRETSREIIVRTSSGSGSGEGVTESLELTKVDQDRPDEVLPGARFALYDKAQKRAPLIQTTNADGKIVFSSLLHDDYILEELAAPEDYKITGGQLEIRIDGAPQPNSGVKQIVITNKKEKKNEPDPPVDPGTPTEPTNPTEPGTPNHPGGPGKKHDNDPEIPDTPSINVPPLRPTLPEDIVPPQKEPAPVPPPADQDEPKTLPVPPVVMSQQDPSPPIETKDPKPKTHPKVPGKQPIDPEDTPEVHQLPQTGESSPAPFYWAGIAMMVWGVFLKLKQVKQKNK</sequence>
<feature type="region of interest" description="Disordered" evidence="6">
    <location>
        <begin position="1024"/>
        <end position="1163"/>
    </location>
</feature>
<evidence type="ECO:0000256" key="2">
    <source>
        <dbReference type="ARBA" id="ARBA00022512"/>
    </source>
</evidence>
<feature type="domain" description="Collagen binding" evidence="8">
    <location>
        <begin position="232"/>
        <end position="352"/>
    </location>
</feature>
<feature type="compositionally biased region" description="Low complexity" evidence="6">
    <location>
        <begin position="1040"/>
        <end position="1056"/>
    </location>
</feature>
<dbReference type="RefSeq" id="WP_229523487.1">
    <property type="nucleotide sequence ID" value="NZ_JAFFQR010000029.1"/>
</dbReference>
<reference evidence="12" key="1">
    <citation type="journal article" date="2019" name="Int. J. Syst. Evol. Microbiol.">
        <title>The Global Catalogue of Microorganisms (GCM) 10K type strain sequencing project: providing services to taxonomists for standard genome sequencing and annotation.</title>
        <authorList>
            <consortium name="The Broad Institute Genomics Platform"/>
            <consortium name="The Broad Institute Genome Sequencing Center for Infectious Disease"/>
            <person name="Wu L."/>
            <person name="Ma J."/>
        </authorList>
    </citation>
    <scope>NUCLEOTIDE SEQUENCE [LARGE SCALE GENOMIC DNA]</scope>
    <source>
        <strain evidence="12">CCM 9147</strain>
    </source>
</reference>
<keyword evidence="12" id="KW-1185">Reference proteome</keyword>
<dbReference type="InterPro" id="IPR008456">
    <property type="entry name" value="Collagen-bd_dom"/>
</dbReference>
<feature type="domain" description="Collagen binding" evidence="8">
    <location>
        <begin position="370"/>
        <end position="479"/>
    </location>
</feature>
<dbReference type="EMBL" id="JBHTNZ010000004">
    <property type="protein sequence ID" value="MFD1460887.1"/>
    <property type="molecule type" value="Genomic_DNA"/>
</dbReference>
<keyword evidence="7" id="KW-1133">Transmembrane helix</keyword>
<feature type="domain" description="Collagen binding" evidence="8">
    <location>
        <begin position="506"/>
        <end position="612"/>
    </location>
</feature>